<comment type="caution">
    <text evidence="9">The sequence shown here is derived from an EMBL/GenBank/DDBJ whole genome shotgun (WGS) entry which is preliminary data.</text>
</comment>
<protein>
    <submittedName>
        <fullName evidence="9">Uncharacterized protein</fullName>
    </submittedName>
</protein>
<keyword evidence="7 8" id="KW-0472">Membrane</keyword>
<dbReference type="RefSeq" id="WP_154533563.1">
    <property type="nucleotide sequence ID" value="NZ_VUNG01000007.1"/>
</dbReference>
<dbReference type="PANTHER" id="PTHR30047:SF7">
    <property type="entry name" value="HIGH-AFFINITY CHOLINE TRANSPORT PROTEIN"/>
    <property type="match status" value="1"/>
</dbReference>
<evidence type="ECO:0000256" key="8">
    <source>
        <dbReference type="SAM" id="Phobius"/>
    </source>
</evidence>
<dbReference type="AlphaFoldDB" id="A0A7K0KEY2"/>
<dbReference type="Proteomes" id="UP000438914">
    <property type="component" value="Unassembled WGS sequence"/>
</dbReference>
<sequence>MLKKIIHNTTFTRNVALPGIIVLVLLSLLSALFPLRVNNWLTFVQSFIYKNLSWMYILLVSFFVIFLLAVAFSKLGNIRYGVTAEKRVLSDYLVDEDNTPDADNGTQYIPVTYYSDGRTGNDIQYLSKDEIIADVLREYGRYISSISDNRNAMVFVDKKPQ</sequence>
<feature type="transmembrane region" description="Helical" evidence="8">
    <location>
        <begin position="53"/>
        <end position="72"/>
    </location>
</feature>
<evidence type="ECO:0000256" key="7">
    <source>
        <dbReference type="ARBA" id="ARBA00023136"/>
    </source>
</evidence>
<organism evidence="9 10">
    <name type="scientific">Hallella mizrahii</name>
    <dbReference type="NCBI Taxonomy" id="2606637"/>
    <lineage>
        <taxon>Bacteria</taxon>
        <taxon>Pseudomonadati</taxon>
        <taxon>Bacteroidota</taxon>
        <taxon>Bacteroidia</taxon>
        <taxon>Bacteroidales</taxon>
        <taxon>Prevotellaceae</taxon>
        <taxon>Hallella</taxon>
    </lineage>
</organism>
<evidence type="ECO:0000256" key="2">
    <source>
        <dbReference type="ARBA" id="ARBA00005658"/>
    </source>
</evidence>
<reference evidence="9 10" key="1">
    <citation type="submission" date="2019-08" db="EMBL/GenBank/DDBJ databases">
        <title>In-depth cultivation of the pig gut microbiome towards novel bacterial diversity and tailored functional studies.</title>
        <authorList>
            <person name="Wylensek D."/>
            <person name="Hitch T.C.A."/>
            <person name="Clavel T."/>
        </authorList>
    </citation>
    <scope>NUCLEOTIDE SEQUENCE [LARGE SCALE GENOMIC DNA]</scope>
    <source>
        <strain evidence="9 10">LKV-178-WT-2A</strain>
    </source>
</reference>
<comment type="similarity">
    <text evidence="2">Belongs to the BCCT transporter (TC 2.A.15) family.</text>
</comment>
<keyword evidence="5 8" id="KW-0812">Transmembrane</keyword>
<dbReference type="GO" id="GO:0005886">
    <property type="term" value="C:plasma membrane"/>
    <property type="evidence" value="ECO:0007669"/>
    <property type="project" value="UniProtKB-SubCell"/>
</dbReference>
<keyword evidence="3" id="KW-0813">Transport</keyword>
<evidence type="ECO:0000256" key="5">
    <source>
        <dbReference type="ARBA" id="ARBA00022692"/>
    </source>
</evidence>
<evidence type="ECO:0000313" key="9">
    <source>
        <dbReference type="EMBL" id="MST83980.1"/>
    </source>
</evidence>
<evidence type="ECO:0000256" key="4">
    <source>
        <dbReference type="ARBA" id="ARBA00022475"/>
    </source>
</evidence>
<dbReference type="InterPro" id="IPR000060">
    <property type="entry name" value="BCCT_transptr"/>
</dbReference>
<dbReference type="EMBL" id="VUNG01000007">
    <property type="protein sequence ID" value="MST83980.1"/>
    <property type="molecule type" value="Genomic_DNA"/>
</dbReference>
<keyword evidence="4" id="KW-1003">Cell membrane</keyword>
<proteinExistence type="inferred from homology"/>
<gene>
    <name evidence="9" type="ORF">FYJ73_04745</name>
</gene>
<dbReference type="GO" id="GO:0022857">
    <property type="term" value="F:transmembrane transporter activity"/>
    <property type="evidence" value="ECO:0007669"/>
    <property type="project" value="InterPro"/>
</dbReference>
<keyword evidence="6 8" id="KW-1133">Transmembrane helix</keyword>
<accession>A0A7K0KEY2</accession>
<evidence type="ECO:0000256" key="6">
    <source>
        <dbReference type="ARBA" id="ARBA00022989"/>
    </source>
</evidence>
<keyword evidence="10" id="KW-1185">Reference proteome</keyword>
<name>A0A7K0KEY2_9BACT</name>
<feature type="transmembrane region" description="Helical" evidence="8">
    <location>
        <begin position="12"/>
        <end position="33"/>
    </location>
</feature>
<comment type="subcellular location">
    <subcellularLocation>
        <location evidence="1">Cell membrane</location>
        <topology evidence="1">Multi-pass membrane protein</topology>
    </subcellularLocation>
</comment>
<dbReference type="PANTHER" id="PTHR30047">
    <property type="entry name" value="HIGH-AFFINITY CHOLINE TRANSPORT PROTEIN-RELATED"/>
    <property type="match status" value="1"/>
</dbReference>
<dbReference type="Pfam" id="PF02028">
    <property type="entry name" value="BCCT"/>
    <property type="match status" value="1"/>
</dbReference>
<evidence type="ECO:0000313" key="10">
    <source>
        <dbReference type="Proteomes" id="UP000438914"/>
    </source>
</evidence>
<evidence type="ECO:0000256" key="3">
    <source>
        <dbReference type="ARBA" id="ARBA00022448"/>
    </source>
</evidence>
<evidence type="ECO:0000256" key="1">
    <source>
        <dbReference type="ARBA" id="ARBA00004651"/>
    </source>
</evidence>